<dbReference type="EMBL" id="JACHLP010000002">
    <property type="protein sequence ID" value="MBB4842727.1"/>
    <property type="molecule type" value="Genomic_DNA"/>
</dbReference>
<accession>A0A840LBM2</accession>
<dbReference type="InterPro" id="IPR010869">
    <property type="entry name" value="DUF1501"/>
</dbReference>
<dbReference type="Proteomes" id="UP000562027">
    <property type="component" value="Unassembled WGS sequence"/>
</dbReference>
<dbReference type="PANTHER" id="PTHR43737:SF1">
    <property type="entry name" value="DUF1501 DOMAIN-CONTAINING PROTEIN"/>
    <property type="match status" value="1"/>
</dbReference>
<dbReference type="AlphaFoldDB" id="A0A840LBM2"/>
<dbReference type="PROSITE" id="PS51318">
    <property type="entry name" value="TAT"/>
    <property type="match status" value="1"/>
</dbReference>
<sequence>MSSSPFIPSAASRRAFLRQAGALAGMGAAAPMALNLAALGQASAQATGDYKALVCLFLTGGNDSFNMLLPTDTDSWTAYQNTRRQAPDSIALLAAGTAPELGAAAASPARLGGVLPISPLNNQGRSFALHPCLGALRDLFGAGRLAAVANVGPLLTPTSKADLKQASFPRPSALYSHNDQQSTWQSLRPEGAALGWGGRMADLLLAGNSQAIFSAVTVGGNAVFLNGQRVLPYQVNTRGAVKVGGYAANLFGSTTAMERVRNVMRNKRSEDLIARDHAAMVARALNAETALATALPDSFGAPFGTPGLAAGALDPLLQYDNPQTGGKAANNLAHQLQVVARLIQARGSLGASRQVFYVSMGGFDTHDAQNRNHAELMARLAHGLSYFDSVLGSLGLRDKVTLFTASDFGRTFTSNGDGTDHGWGGHHLVMGGAVRGRDIYGKFPVLGVKNASNNHFDSSPNQLANGALLPEVSVEQLGATLGRWMGVSDGGLADIFPSLKNFDAGVRDLKFMV</sequence>
<dbReference type="Pfam" id="PF07394">
    <property type="entry name" value="DUF1501"/>
    <property type="match status" value="1"/>
</dbReference>
<comment type="caution">
    <text evidence="1">The sequence shown here is derived from an EMBL/GenBank/DDBJ whole genome shotgun (WGS) entry which is preliminary data.</text>
</comment>
<dbReference type="PANTHER" id="PTHR43737">
    <property type="entry name" value="BLL7424 PROTEIN"/>
    <property type="match status" value="1"/>
</dbReference>
<evidence type="ECO:0000313" key="2">
    <source>
        <dbReference type="Proteomes" id="UP000562027"/>
    </source>
</evidence>
<gene>
    <name evidence="1" type="ORF">HNP55_001242</name>
</gene>
<proteinExistence type="predicted"/>
<reference evidence="1 2" key="1">
    <citation type="submission" date="2020-08" db="EMBL/GenBank/DDBJ databases">
        <title>Functional genomics of gut bacteria from endangered species of beetles.</title>
        <authorList>
            <person name="Carlos-Shanley C."/>
        </authorList>
    </citation>
    <scope>NUCLEOTIDE SEQUENCE [LARGE SCALE GENOMIC DNA]</scope>
    <source>
        <strain evidence="1 2">S00239</strain>
    </source>
</reference>
<dbReference type="RefSeq" id="WP_184297301.1">
    <property type="nucleotide sequence ID" value="NZ_JACHLP010000002.1"/>
</dbReference>
<dbReference type="InterPro" id="IPR006311">
    <property type="entry name" value="TAT_signal"/>
</dbReference>
<name>A0A840LBM2_9BURK</name>
<keyword evidence="2" id="KW-1185">Reference proteome</keyword>
<organism evidence="1 2">
    <name type="scientific">Roseateles oligotrophus</name>
    <dbReference type="NCBI Taxonomy" id="1769250"/>
    <lineage>
        <taxon>Bacteria</taxon>
        <taxon>Pseudomonadati</taxon>
        <taxon>Pseudomonadota</taxon>
        <taxon>Betaproteobacteria</taxon>
        <taxon>Burkholderiales</taxon>
        <taxon>Sphaerotilaceae</taxon>
        <taxon>Roseateles</taxon>
    </lineage>
</organism>
<evidence type="ECO:0000313" key="1">
    <source>
        <dbReference type="EMBL" id="MBB4842727.1"/>
    </source>
</evidence>
<protein>
    <submittedName>
        <fullName evidence="1">Uncharacterized protein (DUF1501 family)</fullName>
    </submittedName>
</protein>